<dbReference type="AlphaFoldDB" id="A0A7J2TI19"/>
<keyword evidence="3 6" id="KW-0812">Transmembrane</keyword>
<evidence type="ECO:0000256" key="3">
    <source>
        <dbReference type="ARBA" id="ARBA00022692"/>
    </source>
</evidence>
<evidence type="ECO:0000313" key="7">
    <source>
        <dbReference type="EMBL" id="HEH35195.1"/>
    </source>
</evidence>
<keyword evidence="4 6" id="KW-1133">Transmembrane helix</keyword>
<accession>A0A7J2TI19</accession>
<dbReference type="PANTHER" id="PTHR38825:SF1">
    <property type="entry name" value="TRANSPORTER, LYSE FAMILY"/>
    <property type="match status" value="1"/>
</dbReference>
<gene>
    <name evidence="7" type="ORF">ENP88_03380</name>
</gene>
<keyword evidence="5 6" id="KW-0472">Membrane</keyword>
<feature type="transmembrane region" description="Helical" evidence="6">
    <location>
        <begin position="142"/>
        <end position="163"/>
    </location>
</feature>
<dbReference type="InterPro" id="IPR001123">
    <property type="entry name" value="LeuE-type"/>
</dbReference>
<reference evidence="7" key="1">
    <citation type="journal article" date="2020" name="mSystems">
        <title>Genome- and Community-Level Interaction Insights into Carbon Utilization and Element Cycling Functions of Hydrothermarchaeota in Hydrothermal Sediment.</title>
        <authorList>
            <person name="Zhou Z."/>
            <person name="Liu Y."/>
            <person name="Xu W."/>
            <person name="Pan J."/>
            <person name="Luo Z.H."/>
            <person name="Li M."/>
        </authorList>
    </citation>
    <scope>NUCLEOTIDE SEQUENCE [LARGE SCALE GENOMIC DNA]</scope>
    <source>
        <strain evidence="7">SpSt-26</strain>
    </source>
</reference>
<evidence type="ECO:0000256" key="4">
    <source>
        <dbReference type="ARBA" id="ARBA00022989"/>
    </source>
</evidence>
<name>A0A7J2TI19_ARCFL</name>
<evidence type="ECO:0000256" key="5">
    <source>
        <dbReference type="ARBA" id="ARBA00023136"/>
    </source>
</evidence>
<evidence type="ECO:0000256" key="2">
    <source>
        <dbReference type="ARBA" id="ARBA00022475"/>
    </source>
</evidence>
<dbReference type="Pfam" id="PF01810">
    <property type="entry name" value="LysE"/>
    <property type="match status" value="1"/>
</dbReference>
<comment type="subcellular location">
    <subcellularLocation>
        <location evidence="1">Cell membrane</location>
        <topology evidence="1">Multi-pass membrane protein</topology>
    </subcellularLocation>
</comment>
<comment type="caution">
    <text evidence="7">The sequence shown here is derived from an EMBL/GenBank/DDBJ whole genome shotgun (WGS) entry which is preliminary data.</text>
</comment>
<feature type="transmembrane region" description="Helical" evidence="6">
    <location>
        <begin position="175"/>
        <end position="196"/>
    </location>
</feature>
<dbReference type="GO" id="GO:0005886">
    <property type="term" value="C:plasma membrane"/>
    <property type="evidence" value="ECO:0007669"/>
    <property type="project" value="UniProtKB-SubCell"/>
</dbReference>
<evidence type="ECO:0000256" key="6">
    <source>
        <dbReference type="SAM" id="Phobius"/>
    </source>
</evidence>
<evidence type="ECO:0000256" key="1">
    <source>
        <dbReference type="ARBA" id="ARBA00004651"/>
    </source>
</evidence>
<organism evidence="7">
    <name type="scientific">Archaeoglobus fulgidus</name>
    <dbReference type="NCBI Taxonomy" id="2234"/>
    <lineage>
        <taxon>Archaea</taxon>
        <taxon>Methanobacteriati</taxon>
        <taxon>Methanobacteriota</taxon>
        <taxon>Archaeoglobi</taxon>
        <taxon>Archaeoglobales</taxon>
        <taxon>Archaeoglobaceae</taxon>
        <taxon>Archaeoglobus</taxon>
    </lineage>
</organism>
<proteinExistence type="predicted"/>
<feature type="transmembrane region" description="Helical" evidence="6">
    <location>
        <begin position="46"/>
        <end position="65"/>
    </location>
</feature>
<dbReference type="GO" id="GO:0006865">
    <property type="term" value="P:amino acid transport"/>
    <property type="evidence" value="ECO:0007669"/>
    <property type="project" value="InterPro"/>
</dbReference>
<sequence length="202" mass="22184">MIDFIFKVAAISSSGALAPGPLSAVTAAIGTKEGWRGGFKVSIGHFIVEAPLIFFIAFLLSIATIESIMKPLAAVGGIFLIFFGYLTIKSASADLESRKSSFSPIMTGILLTAFNPFFIVWWFSIGGALIAESIILFGNLGALFLLFSHVWIDFVWLSAIAYFTSLNRLIRFQRALLTVLGILVIFFGLDYLYFVFFDSHLI</sequence>
<dbReference type="EMBL" id="DSLA01000056">
    <property type="protein sequence ID" value="HEH35195.1"/>
    <property type="molecule type" value="Genomic_DNA"/>
</dbReference>
<protein>
    <submittedName>
        <fullName evidence="7">Lysine transporter LysE</fullName>
    </submittedName>
</protein>
<dbReference type="PANTHER" id="PTHR38825">
    <property type="entry name" value="LYSINE EXPORTER PROTEIN (LYSE/YGGA)"/>
    <property type="match status" value="1"/>
</dbReference>
<feature type="transmembrane region" description="Helical" evidence="6">
    <location>
        <begin position="71"/>
        <end position="88"/>
    </location>
</feature>
<feature type="transmembrane region" description="Helical" evidence="6">
    <location>
        <begin position="109"/>
        <end position="130"/>
    </location>
</feature>
<keyword evidence="2" id="KW-1003">Cell membrane</keyword>